<evidence type="ECO:0000259" key="1">
    <source>
        <dbReference type="PROSITE" id="PS50965"/>
    </source>
</evidence>
<dbReference type="EMBL" id="JAAIWM010000001">
    <property type="protein sequence ID" value="NEY70294.1"/>
    <property type="molecule type" value="Genomic_DNA"/>
</dbReference>
<dbReference type="Proteomes" id="UP000481043">
    <property type="component" value="Unassembled WGS sequence"/>
</dbReference>
<accession>A0A6M0Q2A5</accession>
<reference evidence="2 3" key="1">
    <citation type="submission" date="2020-02" db="EMBL/GenBank/DDBJ databases">
        <title>Bacillus aquiflavi sp. nov., isolated from yellow water of strong flavor Chinese baijiu in Yibin region of China.</title>
        <authorList>
            <person name="Xie J."/>
        </authorList>
    </citation>
    <scope>NUCLEOTIDE SEQUENCE [LARGE SCALE GENOMIC DNA]</scope>
    <source>
        <strain evidence="2 3">SA4</strain>
    </source>
</reference>
<dbReference type="Pfam" id="PF08378">
    <property type="entry name" value="NERD"/>
    <property type="match status" value="1"/>
</dbReference>
<proteinExistence type="predicted"/>
<evidence type="ECO:0000313" key="3">
    <source>
        <dbReference type="Proteomes" id="UP000481043"/>
    </source>
</evidence>
<dbReference type="InterPro" id="IPR011528">
    <property type="entry name" value="NERD"/>
</dbReference>
<feature type="domain" description="NERD" evidence="1">
    <location>
        <begin position="41"/>
        <end position="135"/>
    </location>
</feature>
<dbReference type="PROSITE" id="PS50965">
    <property type="entry name" value="NERD"/>
    <property type="match status" value="1"/>
</dbReference>
<dbReference type="RefSeq" id="WP_163176778.1">
    <property type="nucleotide sequence ID" value="NZ_JAAIWM010000001.1"/>
</dbReference>
<gene>
    <name evidence="2" type="ORF">G4D63_00945</name>
</gene>
<dbReference type="AlphaFoldDB" id="A0A6M0Q2A5"/>
<keyword evidence="3" id="KW-1185">Reference proteome</keyword>
<evidence type="ECO:0000313" key="2">
    <source>
        <dbReference type="EMBL" id="NEY70294.1"/>
    </source>
</evidence>
<protein>
    <submittedName>
        <fullName evidence="2">NERD domain-containing protein</fullName>
    </submittedName>
</protein>
<name>A0A6M0Q2A5_9BACI</name>
<organism evidence="2 3">
    <name type="scientific">Bacillus mesophilus</name>
    <dbReference type="NCBI Taxonomy" id="1808955"/>
    <lineage>
        <taxon>Bacteria</taxon>
        <taxon>Bacillati</taxon>
        <taxon>Bacillota</taxon>
        <taxon>Bacilli</taxon>
        <taxon>Bacillales</taxon>
        <taxon>Bacillaceae</taxon>
        <taxon>Bacillus</taxon>
    </lineage>
</organism>
<sequence length="135" mass="16159">MRIQKREIPIHIRRLEALSRRLMKSHPAFHKVHENLLRQRAGYQGEKAIDYYLKYLPKEEYLVLHGLRLFDGVGYFQIDYLIISKSFILVIEVKNIFGTLLFDPEFNQCIRISQDKEEGFKDPILQVERQKNQLI</sequence>
<comment type="caution">
    <text evidence="2">The sequence shown here is derived from an EMBL/GenBank/DDBJ whole genome shotgun (WGS) entry which is preliminary data.</text>
</comment>